<protein>
    <submittedName>
        <fullName evidence="1">Uncharacterized protein</fullName>
    </submittedName>
</protein>
<reference evidence="1 2" key="1">
    <citation type="submission" date="2018-03" db="EMBL/GenBank/DDBJ databases">
        <authorList>
            <person name="Keele B.F."/>
        </authorList>
    </citation>
    <scope>NUCLEOTIDE SEQUENCE [LARGE SCALE GENOMIC DNA]</scope>
    <source>
        <strain evidence="1 2">CECT 8599</strain>
    </source>
</reference>
<gene>
    <name evidence="1" type="ORF">ASD8599_00325</name>
</gene>
<dbReference type="EMBL" id="OMOR01000001">
    <property type="protein sequence ID" value="SPH19590.1"/>
    <property type="molecule type" value="Genomic_DNA"/>
</dbReference>
<keyword evidence="2" id="KW-1185">Reference proteome</keyword>
<proteinExistence type="predicted"/>
<accession>A0A2R8B931</accession>
<dbReference type="RefSeq" id="WP_181364380.1">
    <property type="nucleotide sequence ID" value="NZ_OMOR01000001.1"/>
</dbReference>
<evidence type="ECO:0000313" key="2">
    <source>
        <dbReference type="Proteomes" id="UP000244880"/>
    </source>
</evidence>
<sequence length="55" mass="6285">MENTKNTLAVRSVSGFTRERLDQLRSYTRLTCGSLIDDAVDALWREYVAEGHELP</sequence>
<name>A0A2R8B931_9RHOB</name>
<evidence type="ECO:0000313" key="1">
    <source>
        <dbReference type="EMBL" id="SPH19590.1"/>
    </source>
</evidence>
<dbReference type="Proteomes" id="UP000244880">
    <property type="component" value="Unassembled WGS sequence"/>
</dbReference>
<organism evidence="1 2">
    <name type="scientific">Ascidiaceihabitans donghaensis</name>
    <dbReference type="NCBI Taxonomy" id="1510460"/>
    <lineage>
        <taxon>Bacteria</taxon>
        <taxon>Pseudomonadati</taxon>
        <taxon>Pseudomonadota</taxon>
        <taxon>Alphaproteobacteria</taxon>
        <taxon>Rhodobacterales</taxon>
        <taxon>Paracoccaceae</taxon>
        <taxon>Ascidiaceihabitans</taxon>
    </lineage>
</organism>
<dbReference type="AlphaFoldDB" id="A0A2R8B931"/>